<dbReference type="EMBL" id="JACHIF010000006">
    <property type="protein sequence ID" value="MBB5038998.1"/>
    <property type="molecule type" value="Genomic_DNA"/>
</dbReference>
<proteinExistence type="predicted"/>
<evidence type="ECO:0000256" key="1">
    <source>
        <dbReference type="SAM" id="SignalP"/>
    </source>
</evidence>
<feature type="chain" id="PRO_5031043305" description="Sialidase domain-containing protein" evidence="1">
    <location>
        <begin position="21"/>
        <end position="389"/>
    </location>
</feature>
<evidence type="ECO:0000313" key="4">
    <source>
        <dbReference type="Proteomes" id="UP000534294"/>
    </source>
</evidence>
<feature type="signal peptide" evidence="1">
    <location>
        <begin position="1"/>
        <end position="20"/>
    </location>
</feature>
<dbReference type="Gene3D" id="2.120.10.10">
    <property type="match status" value="1"/>
</dbReference>
<organism evidence="3 4">
    <name type="scientific">Prosthecobacter dejongeii</name>
    <dbReference type="NCBI Taxonomy" id="48465"/>
    <lineage>
        <taxon>Bacteria</taxon>
        <taxon>Pseudomonadati</taxon>
        <taxon>Verrucomicrobiota</taxon>
        <taxon>Verrucomicrobiia</taxon>
        <taxon>Verrucomicrobiales</taxon>
        <taxon>Verrucomicrobiaceae</taxon>
        <taxon>Prosthecobacter</taxon>
    </lineage>
</organism>
<protein>
    <recommendedName>
        <fullName evidence="2">Sialidase domain-containing protein</fullName>
    </recommendedName>
</protein>
<dbReference type="CDD" id="cd15482">
    <property type="entry name" value="Sialidase_non-viral"/>
    <property type="match status" value="1"/>
</dbReference>
<dbReference type="PANTHER" id="PTHR43752">
    <property type="entry name" value="BNR/ASP-BOX REPEAT FAMILY PROTEIN"/>
    <property type="match status" value="1"/>
</dbReference>
<dbReference type="AlphaFoldDB" id="A0A7W7YMN9"/>
<keyword evidence="1" id="KW-0732">Signal</keyword>
<keyword evidence="4" id="KW-1185">Reference proteome</keyword>
<dbReference type="InterPro" id="IPR036278">
    <property type="entry name" value="Sialidase_sf"/>
</dbReference>
<evidence type="ECO:0000259" key="2">
    <source>
        <dbReference type="Pfam" id="PF13088"/>
    </source>
</evidence>
<dbReference type="PANTHER" id="PTHR43752:SF2">
    <property type="entry name" value="BNR_ASP-BOX REPEAT FAMILY PROTEIN"/>
    <property type="match status" value="1"/>
</dbReference>
<name>A0A7W7YMN9_9BACT</name>
<feature type="domain" description="Sialidase" evidence="2">
    <location>
        <begin position="80"/>
        <end position="363"/>
    </location>
</feature>
<accession>A0A7W7YMN9</accession>
<dbReference type="InterPro" id="IPR011040">
    <property type="entry name" value="Sialidase"/>
</dbReference>
<comment type="caution">
    <text evidence="3">The sequence shown here is derived from an EMBL/GenBank/DDBJ whole genome shotgun (WGS) entry which is preliminary data.</text>
</comment>
<dbReference type="Pfam" id="PF13088">
    <property type="entry name" value="BNR_2"/>
    <property type="match status" value="1"/>
</dbReference>
<dbReference type="Proteomes" id="UP000534294">
    <property type="component" value="Unassembled WGS sequence"/>
</dbReference>
<reference evidence="3 4" key="1">
    <citation type="submission" date="2020-08" db="EMBL/GenBank/DDBJ databases">
        <title>Genomic Encyclopedia of Type Strains, Phase IV (KMG-IV): sequencing the most valuable type-strain genomes for metagenomic binning, comparative biology and taxonomic classification.</title>
        <authorList>
            <person name="Goeker M."/>
        </authorList>
    </citation>
    <scope>NUCLEOTIDE SEQUENCE [LARGE SCALE GENOMIC DNA]</scope>
    <source>
        <strain evidence="3 4">DSM 12251</strain>
    </source>
</reference>
<sequence>MKSLPLLLTTLLTWGLHAQAADWSQQAMEDAKQDRTSIPYDGITPNKMVCDTTLRLLPDGTWGLMILAGGDFEPSPENYTGITFSKDEGRTWSPLQAVDTGLPRAGETIGQGVTELMVREGRCTAFLSTHSQTWGRHWKSWIMHSDDSCKTWSKPEPVPGRLANFTFVRNHITTRDGRILIPFQHYVGPGADVPPPPAEEKPWHKALTHYVSNPRNGILMSRDGGKTYTEHGNVRLTTDDRYHGWAENNIVELSDGRIAMIIRGDRLGGVLYYAESKDGGKTWPEFATKTDIPNPGSKATLYPLGGDTVAMLHNPNPKHRSPLSLWISFDGMKTWPYQRVLVKESSDGPKGRLNYPDGFVSADKKWLHFAYDDNRHRAVHYSAKLPAIP</sequence>
<dbReference type="RefSeq" id="WP_221305468.1">
    <property type="nucleotide sequence ID" value="NZ_JACHIF010000006.1"/>
</dbReference>
<dbReference type="SUPFAM" id="SSF50939">
    <property type="entry name" value="Sialidases"/>
    <property type="match status" value="1"/>
</dbReference>
<gene>
    <name evidence="3" type="ORF">HNQ64_003263</name>
</gene>
<evidence type="ECO:0000313" key="3">
    <source>
        <dbReference type="EMBL" id="MBB5038998.1"/>
    </source>
</evidence>